<dbReference type="STRING" id="1353952.A0A165D5S4"/>
<gene>
    <name evidence="20" type="ORF">CALCODRAFT_525488</name>
</gene>
<evidence type="ECO:0000256" key="3">
    <source>
        <dbReference type="ARBA" id="ARBA00022643"/>
    </source>
</evidence>
<accession>A0A165D5S4</accession>
<reference evidence="20 21" key="1">
    <citation type="journal article" date="2016" name="Mol. Biol. Evol.">
        <title>Comparative Genomics of Early-Diverging Mushroom-Forming Fungi Provides Insights into the Origins of Lignocellulose Decay Capabilities.</title>
        <authorList>
            <person name="Nagy L.G."/>
            <person name="Riley R."/>
            <person name="Tritt A."/>
            <person name="Adam C."/>
            <person name="Daum C."/>
            <person name="Floudas D."/>
            <person name="Sun H."/>
            <person name="Yadav J.S."/>
            <person name="Pangilinan J."/>
            <person name="Larsson K.H."/>
            <person name="Matsuura K."/>
            <person name="Barry K."/>
            <person name="Labutti K."/>
            <person name="Kuo R."/>
            <person name="Ohm R.A."/>
            <person name="Bhattacharya S.S."/>
            <person name="Shirouzu T."/>
            <person name="Yoshinaga Y."/>
            <person name="Martin F.M."/>
            <person name="Grigoriev I.V."/>
            <person name="Hibbett D.S."/>
        </authorList>
    </citation>
    <scope>NUCLEOTIDE SEQUENCE [LARGE SCALE GENOMIC DNA]</scope>
    <source>
        <strain evidence="20 21">HHB12733</strain>
    </source>
</reference>
<dbReference type="GO" id="GO:0006397">
    <property type="term" value="P:mRNA processing"/>
    <property type="evidence" value="ECO:0007669"/>
    <property type="project" value="UniProtKB-KW"/>
</dbReference>
<proteinExistence type="inferred from homology"/>
<comment type="catalytic activity">
    <reaction evidence="14">
        <text>5,6-dihydrouridine(20a) in tRNA + NADP(+) = uridine(20a) in tRNA + NADPH + H(+)</text>
        <dbReference type="Rhea" id="RHEA:53344"/>
        <dbReference type="Rhea" id="RHEA-COMP:13535"/>
        <dbReference type="Rhea" id="RHEA-COMP:13536"/>
        <dbReference type="ChEBI" id="CHEBI:15378"/>
        <dbReference type="ChEBI" id="CHEBI:57783"/>
        <dbReference type="ChEBI" id="CHEBI:58349"/>
        <dbReference type="ChEBI" id="CHEBI:65315"/>
        <dbReference type="ChEBI" id="CHEBI:74443"/>
        <dbReference type="EC" id="1.3.1.90"/>
    </reaction>
    <physiologicalReaction direction="right-to-left" evidence="14">
        <dbReference type="Rhea" id="RHEA:53346"/>
    </physiologicalReaction>
</comment>
<dbReference type="OrthoDB" id="9977870at2759"/>
<dbReference type="EMBL" id="KV424077">
    <property type="protein sequence ID" value="KZT52133.1"/>
    <property type="molecule type" value="Genomic_DNA"/>
</dbReference>
<keyword evidence="6" id="KW-0521">NADP</keyword>
<comment type="similarity">
    <text evidence="15">Belongs to the Dus family. Dus4 subfamily.</text>
</comment>
<dbReference type="CDD" id="cd02801">
    <property type="entry name" value="DUS_like_FMN"/>
    <property type="match status" value="1"/>
</dbReference>
<evidence type="ECO:0000256" key="10">
    <source>
        <dbReference type="ARBA" id="ARBA00049447"/>
    </source>
</evidence>
<evidence type="ECO:0000256" key="6">
    <source>
        <dbReference type="ARBA" id="ARBA00022857"/>
    </source>
</evidence>
<evidence type="ECO:0000256" key="16">
    <source>
        <dbReference type="PIRNR" id="PIRNR006621"/>
    </source>
</evidence>
<keyword evidence="2 16" id="KW-0285">Flavoprotein</keyword>
<dbReference type="PANTHER" id="PTHR11082:SF31">
    <property type="entry name" value="TRNA-DIHYDROURIDINE(20A_20B) SYNTHASE [NAD(P)+]-LIKE"/>
    <property type="match status" value="1"/>
</dbReference>
<comment type="function">
    <text evidence="16">Catalyzes the synthesis of dihydrouridine, a modified base found in the D-loop of most tRNAs.</text>
</comment>
<keyword evidence="8" id="KW-0520">NAD</keyword>
<evidence type="ECO:0000256" key="13">
    <source>
        <dbReference type="ARBA" id="ARBA00051932"/>
    </source>
</evidence>
<evidence type="ECO:0000256" key="1">
    <source>
        <dbReference type="ARBA" id="ARBA00001917"/>
    </source>
</evidence>
<dbReference type="InParanoid" id="A0A165D5S4"/>
<sequence>MVRYSKLPFRHLVSLYDVHITHTPMILAKEFSRSAAARAGDFSTSAAERGAFWMSEGCASLSGKKRRRLVRGALIAQFAASDPKHMADATELIAPWVDGVDLNCGCPQSWAYSEHVGSWLLRNPDRVRDIVRATKDRVGWAFPVSVKIRIDEKLEKTEQLVQTAIHAGASHITVHGRNRHQASTQPVNLPGISFAVEAAKGEVPVVANGDAWSLPEVVKIRNETGAQGVMSARGLLANPALFSGYTSTPPSAIAQFVDISLNYGGLPFALFHRHVAYMLEDRFERAEKTYFNVLTSHAGVLDFLERRGLELGG</sequence>
<evidence type="ECO:0000313" key="21">
    <source>
        <dbReference type="Proteomes" id="UP000076842"/>
    </source>
</evidence>
<dbReference type="InterPro" id="IPR035587">
    <property type="entry name" value="DUS-like_FMN-bd"/>
</dbReference>
<keyword evidence="5 16" id="KW-0819">tRNA processing</keyword>
<dbReference type="InterPro" id="IPR001269">
    <property type="entry name" value="DUS_fam"/>
</dbReference>
<evidence type="ECO:0000256" key="15">
    <source>
        <dbReference type="ARBA" id="ARBA00060741"/>
    </source>
</evidence>
<keyword evidence="3 16" id="KW-0288">FMN</keyword>
<evidence type="ECO:0000256" key="7">
    <source>
        <dbReference type="ARBA" id="ARBA00023002"/>
    </source>
</evidence>
<feature type="binding site" evidence="18">
    <location>
        <position position="175"/>
    </location>
    <ligand>
        <name>FMN</name>
        <dbReference type="ChEBI" id="CHEBI:58210"/>
    </ligand>
</feature>
<comment type="catalytic activity">
    <reaction evidence="11">
        <text>5,6-dihydrouridine(20b) in tRNA + NADP(+) = uridine(20b) in tRNA + NADPH + H(+)</text>
        <dbReference type="Rhea" id="RHEA:53356"/>
        <dbReference type="Rhea" id="RHEA-COMP:13537"/>
        <dbReference type="Rhea" id="RHEA-COMP:13538"/>
        <dbReference type="ChEBI" id="CHEBI:15378"/>
        <dbReference type="ChEBI" id="CHEBI:57783"/>
        <dbReference type="ChEBI" id="CHEBI:58349"/>
        <dbReference type="ChEBI" id="CHEBI:65315"/>
        <dbReference type="ChEBI" id="CHEBI:74443"/>
        <dbReference type="EC" id="1.3.1.90"/>
    </reaction>
    <physiologicalReaction direction="right-to-left" evidence="11">
        <dbReference type="Rhea" id="RHEA:53358"/>
    </physiologicalReaction>
</comment>
<keyword evidence="18" id="KW-0547">Nucleotide-binding</keyword>
<evidence type="ECO:0000256" key="5">
    <source>
        <dbReference type="ARBA" id="ARBA00022694"/>
    </source>
</evidence>
<comment type="catalytic activity">
    <reaction evidence="9">
        <text>a 5,6-dihydrouridine in mRNA + NAD(+) = a uridine in mRNA + NADH + H(+)</text>
        <dbReference type="Rhea" id="RHEA:69851"/>
        <dbReference type="Rhea" id="RHEA-COMP:14658"/>
        <dbReference type="Rhea" id="RHEA-COMP:17789"/>
        <dbReference type="ChEBI" id="CHEBI:15378"/>
        <dbReference type="ChEBI" id="CHEBI:57540"/>
        <dbReference type="ChEBI" id="CHEBI:57945"/>
        <dbReference type="ChEBI" id="CHEBI:65315"/>
        <dbReference type="ChEBI" id="CHEBI:74443"/>
    </reaction>
    <physiologicalReaction direction="right-to-left" evidence="9">
        <dbReference type="Rhea" id="RHEA:69853"/>
    </physiologicalReaction>
</comment>
<comment type="catalytic activity">
    <reaction evidence="10">
        <text>a 5,6-dihydrouridine in mRNA + NADP(+) = a uridine in mRNA + NADPH + H(+)</text>
        <dbReference type="Rhea" id="RHEA:69855"/>
        <dbReference type="Rhea" id="RHEA-COMP:14658"/>
        <dbReference type="Rhea" id="RHEA-COMP:17789"/>
        <dbReference type="ChEBI" id="CHEBI:15378"/>
        <dbReference type="ChEBI" id="CHEBI:57783"/>
        <dbReference type="ChEBI" id="CHEBI:58349"/>
        <dbReference type="ChEBI" id="CHEBI:65315"/>
        <dbReference type="ChEBI" id="CHEBI:74443"/>
    </reaction>
    <physiologicalReaction direction="right-to-left" evidence="10">
        <dbReference type="Rhea" id="RHEA:69857"/>
    </physiologicalReaction>
</comment>
<dbReference type="FunFam" id="3.20.20.70:FF:000159">
    <property type="entry name" value="tRNA-dihydrouridine synthase 4"/>
    <property type="match status" value="1"/>
</dbReference>
<comment type="similarity">
    <text evidence="16">Belongs to the dus family.</text>
</comment>
<evidence type="ECO:0000256" key="12">
    <source>
        <dbReference type="ARBA" id="ARBA00051779"/>
    </source>
</evidence>
<comment type="catalytic activity">
    <reaction evidence="12">
        <text>5,6-dihydrouridine(20a) in tRNA + NAD(+) = uridine(20a) in tRNA + NADH + H(+)</text>
        <dbReference type="Rhea" id="RHEA:53348"/>
        <dbReference type="Rhea" id="RHEA-COMP:13535"/>
        <dbReference type="Rhea" id="RHEA-COMP:13536"/>
        <dbReference type="ChEBI" id="CHEBI:15378"/>
        <dbReference type="ChEBI" id="CHEBI:57540"/>
        <dbReference type="ChEBI" id="CHEBI:57945"/>
        <dbReference type="ChEBI" id="CHEBI:65315"/>
        <dbReference type="ChEBI" id="CHEBI:74443"/>
        <dbReference type="EC" id="1.3.1.90"/>
    </reaction>
    <physiologicalReaction direction="right-to-left" evidence="12">
        <dbReference type="Rhea" id="RHEA:53350"/>
    </physiologicalReaction>
</comment>
<feature type="binding site" evidence="18">
    <location>
        <position position="77"/>
    </location>
    <ligand>
        <name>FMN</name>
        <dbReference type="ChEBI" id="CHEBI:58210"/>
    </ligand>
</feature>
<protein>
    <recommendedName>
        <fullName evidence="16">tRNA-dihydrouridine synthase</fullName>
        <ecNumber evidence="16">1.3.1.-</ecNumber>
    </recommendedName>
</protein>
<evidence type="ECO:0000256" key="17">
    <source>
        <dbReference type="PIRSR" id="PIRSR006621-1"/>
    </source>
</evidence>
<evidence type="ECO:0000256" key="9">
    <source>
        <dbReference type="ARBA" id="ARBA00048342"/>
    </source>
</evidence>
<organism evidence="20 21">
    <name type="scientific">Calocera cornea HHB12733</name>
    <dbReference type="NCBI Taxonomy" id="1353952"/>
    <lineage>
        <taxon>Eukaryota</taxon>
        <taxon>Fungi</taxon>
        <taxon>Dikarya</taxon>
        <taxon>Basidiomycota</taxon>
        <taxon>Agaricomycotina</taxon>
        <taxon>Dacrymycetes</taxon>
        <taxon>Dacrymycetales</taxon>
        <taxon>Dacrymycetaceae</taxon>
        <taxon>Calocera</taxon>
    </lineage>
</organism>
<keyword evidence="7 16" id="KW-0560">Oxidoreductase</keyword>
<dbReference type="Pfam" id="PF01207">
    <property type="entry name" value="Dus"/>
    <property type="match status" value="1"/>
</dbReference>
<name>A0A165D5S4_9BASI</name>
<evidence type="ECO:0000256" key="8">
    <source>
        <dbReference type="ARBA" id="ARBA00023027"/>
    </source>
</evidence>
<evidence type="ECO:0000256" key="2">
    <source>
        <dbReference type="ARBA" id="ARBA00022630"/>
    </source>
</evidence>
<comment type="cofactor">
    <cofactor evidence="1 16 18">
        <name>FMN</name>
        <dbReference type="ChEBI" id="CHEBI:58210"/>
    </cofactor>
</comment>
<comment type="catalytic activity">
    <reaction evidence="13">
        <text>5,6-dihydrouridine(20b) in tRNA + NAD(+) = uridine(20b) in tRNA + NADH + H(+)</text>
        <dbReference type="Rhea" id="RHEA:53352"/>
        <dbReference type="Rhea" id="RHEA-COMP:13537"/>
        <dbReference type="Rhea" id="RHEA-COMP:13538"/>
        <dbReference type="ChEBI" id="CHEBI:15378"/>
        <dbReference type="ChEBI" id="CHEBI:57540"/>
        <dbReference type="ChEBI" id="CHEBI:57945"/>
        <dbReference type="ChEBI" id="CHEBI:65315"/>
        <dbReference type="ChEBI" id="CHEBI:74443"/>
        <dbReference type="EC" id="1.3.1.90"/>
    </reaction>
    <physiologicalReaction direction="right-to-left" evidence="13">
        <dbReference type="Rhea" id="RHEA:53354"/>
    </physiologicalReaction>
</comment>
<dbReference type="InterPro" id="IPR018517">
    <property type="entry name" value="tRNA_hU_synthase_CS"/>
</dbReference>
<evidence type="ECO:0000256" key="4">
    <source>
        <dbReference type="ARBA" id="ARBA00022664"/>
    </source>
</evidence>
<dbReference type="EC" id="1.3.1.-" evidence="16"/>
<dbReference type="AlphaFoldDB" id="A0A165D5S4"/>
<evidence type="ECO:0000256" key="14">
    <source>
        <dbReference type="ARBA" id="ARBA00052996"/>
    </source>
</evidence>
<keyword evidence="21" id="KW-1185">Reference proteome</keyword>
<dbReference type="PANTHER" id="PTHR11082">
    <property type="entry name" value="TRNA-DIHYDROURIDINE SYNTHASE"/>
    <property type="match status" value="1"/>
</dbReference>
<evidence type="ECO:0000259" key="19">
    <source>
        <dbReference type="Pfam" id="PF01207"/>
    </source>
</evidence>
<dbReference type="PROSITE" id="PS01136">
    <property type="entry name" value="UPF0034"/>
    <property type="match status" value="1"/>
</dbReference>
<dbReference type="GO" id="GO:0102267">
    <property type="term" value="F:tRNA-dihydrouridine20b synthase activity"/>
    <property type="evidence" value="ECO:0007669"/>
    <property type="project" value="UniProtKB-ARBA"/>
</dbReference>
<evidence type="ECO:0000313" key="20">
    <source>
        <dbReference type="EMBL" id="KZT52133.1"/>
    </source>
</evidence>
<feature type="domain" description="DUS-like FMN-binding" evidence="19">
    <location>
        <begin position="1"/>
        <end position="282"/>
    </location>
</feature>
<dbReference type="GO" id="GO:0102266">
    <property type="term" value="F:tRNA-dihydrouridine20a synthase activity"/>
    <property type="evidence" value="ECO:0007669"/>
    <property type="project" value="UniProtKB-EC"/>
</dbReference>
<dbReference type="Proteomes" id="UP000076842">
    <property type="component" value="Unassembled WGS sequence"/>
</dbReference>
<keyword evidence="4" id="KW-0507">mRNA processing</keyword>
<evidence type="ECO:0000256" key="11">
    <source>
        <dbReference type="ARBA" id="ARBA00050434"/>
    </source>
</evidence>
<dbReference type="FunCoup" id="A0A165D5S4">
    <property type="interactions" value="92"/>
</dbReference>
<dbReference type="PIRSF" id="PIRSF006621">
    <property type="entry name" value="Dus"/>
    <property type="match status" value="1"/>
</dbReference>
<evidence type="ECO:0000256" key="18">
    <source>
        <dbReference type="PIRSR" id="PIRSR006621-2"/>
    </source>
</evidence>
<dbReference type="InterPro" id="IPR013785">
    <property type="entry name" value="Aldolase_TIM"/>
</dbReference>
<feature type="active site" description="Proton donor" evidence="17">
    <location>
        <position position="106"/>
    </location>
</feature>
<dbReference type="GO" id="GO:0106414">
    <property type="term" value="F:mRNA dihydrouridine synthase activity"/>
    <property type="evidence" value="ECO:0007669"/>
    <property type="project" value="RHEA"/>
</dbReference>
<dbReference type="SUPFAM" id="SSF51395">
    <property type="entry name" value="FMN-linked oxidoreductases"/>
    <property type="match status" value="1"/>
</dbReference>
<dbReference type="Gene3D" id="3.20.20.70">
    <property type="entry name" value="Aldolase class I"/>
    <property type="match status" value="1"/>
</dbReference>
<dbReference type="GO" id="GO:0050660">
    <property type="term" value="F:flavin adenine dinucleotide binding"/>
    <property type="evidence" value="ECO:0007669"/>
    <property type="project" value="InterPro"/>
</dbReference>
<feature type="binding site" evidence="18">
    <location>
        <begin position="232"/>
        <end position="233"/>
    </location>
    <ligand>
        <name>FMN</name>
        <dbReference type="ChEBI" id="CHEBI:58210"/>
    </ligand>
</feature>